<evidence type="ECO:0000313" key="1">
    <source>
        <dbReference type="EMBL" id="SDM45999.1"/>
    </source>
</evidence>
<organism evidence="1 2">
    <name type="scientific">Siphonobacter aquaeclarae</name>
    <dbReference type="NCBI Taxonomy" id="563176"/>
    <lineage>
        <taxon>Bacteria</taxon>
        <taxon>Pseudomonadati</taxon>
        <taxon>Bacteroidota</taxon>
        <taxon>Cytophagia</taxon>
        <taxon>Cytophagales</taxon>
        <taxon>Cytophagaceae</taxon>
        <taxon>Siphonobacter</taxon>
    </lineage>
</organism>
<reference evidence="1 2" key="1">
    <citation type="submission" date="2016-10" db="EMBL/GenBank/DDBJ databases">
        <authorList>
            <person name="de Groot N.N."/>
        </authorList>
    </citation>
    <scope>NUCLEOTIDE SEQUENCE [LARGE SCALE GENOMIC DNA]</scope>
    <source>
        <strain evidence="1 2">DSM 21668</strain>
    </source>
</reference>
<evidence type="ECO:0000313" key="2">
    <source>
        <dbReference type="Proteomes" id="UP000198901"/>
    </source>
</evidence>
<dbReference type="AlphaFoldDB" id="A0A1G9TE19"/>
<protein>
    <submittedName>
        <fullName evidence="1">WbqC-like protein family protein</fullName>
    </submittedName>
</protein>
<dbReference type="STRING" id="563176.SAMN04488090_3527"/>
<dbReference type="Pfam" id="PF08889">
    <property type="entry name" value="WbqC"/>
    <property type="match status" value="1"/>
</dbReference>
<dbReference type="OrthoDB" id="1523452at2"/>
<dbReference type="Proteomes" id="UP000198901">
    <property type="component" value="Unassembled WGS sequence"/>
</dbReference>
<sequence>MREYQGVVLELPYLPSLEFWTCCGSVEEVWLESRETFQKQTYRNRCRILTAGGVDTLIVPVLEGRSRVKTEIRDIRIDYGQPWLKRHWGAIESAYRKAPFFDYFEDRFHRVYESKPDFLYDLNWEFLTVCRELLGTEQRFVSTETYEKSYEKPLLDARGLISPKTGYETRPFYVPAPYRQNFGEQFFPNLSILDLLFCHGREAKTILKASVKNTAEKLSLNE</sequence>
<keyword evidence="2" id="KW-1185">Reference proteome</keyword>
<proteinExistence type="predicted"/>
<accession>A0A1G9TE19</accession>
<name>A0A1G9TE19_9BACT</name>
<dbReference type="EMBL" id="FNGS01000006">
    <property type="protein sequence ID" value="SDM45999.1"/>
    <property type="molecule type" value="Genomic_DNA"/>
</dbReference>
<dbReference type="InterPro" id="IPR014985">
    <property type="entry name" value="WbqC"/>
</dbReference>
<gene>
    <name evidence="1" type="ORF">SAMN04488090_3527</name>
</gene>